<comment type="function">
    <text evidence="16">Catalyzes the phosphorylation of pantothenate (Pan), the first step in CoA biosynthesis.</text>
</comment>
<dbReference type="GO" id="GO:0005524">
    <property type="term" value="F:ATP binding"/>
    <property type="evidence" value="ECO:0007669"/>
    <property type="project" value="UniProtKB-UniRule"/>
</dbReference>
<dbReference type="AlphaFoldDB" id="A0A0H4WQQ3"/>
<keyword evidence="12 16" id="KW-0630">Potassium</keyword>
<feature type="binding site" evidence="16">
    <location>
        <begin position="6"/>
        <end position="13"/>
    </location>
    <ligand>
        <name>ATP</name>
        <dbReference type="ChEBI" id="CHEBI:30616"/>
    </ligand>
</feature>
<feature type="active site" description="Proton acceptor" evidence="16">
    <location>
        <position position="109"/>
    </location>
</feature>
<organism evidence="17 18">
    <name type="scientific">Pseudomyxococcus hansupus</name>
    <dbReference type="NCBI Taxonomy" id="1297742"/>
    <lineage>
        <taxon>Bacteria</taxon>
        <taxon>Pseudomonadati</taxon>
        <taxon>Myxococcota</taxon>
        <taxon>Myxococcia</taxon>
        <taxon>Myxococcales</taxon>
        <taxon>Cystobacterineae</taxon>
        <taxon>Myxococcaceae</taxon>
        <taxon>Pseudomyxococcus</taxon>
    </lineage>
</organism>
<dbReference type="STRING" id="1297742.A176_002753"/>
<dbReference type="UniPathway" id="UPA00241">
    <property type="reaction ID" value="UER00352"/>
</dbReference>
<keyword evidence="7 16" id="KW-0963">Cytoplasm</keyword>
<dbReference type="Pfam" id="PF03309">
    <property type="entry name" value="Pan_kinase"/>
    <property type="match status" value="1"/>
</dbReference>
<evidence type="ECO:0000256" key="12">
    <source>
        <dbReference type="ARBA" id="ARBA00022958"/>
    </source>
</evidence>
<feature type="binding site" evidence="16">
    <location>
        <position position="100"/>
    </location>
    <ligand>
        <name>substrate</name>
    </ligand>
</feature>
<dbReference type="Proteomes" id="UP000009026">
    <property type="component" value="Chromosome"/>
</dbReference>
<dbReference type="RefSeq" id="WP_044889127.1">
    <property type="nucleotide sequence ID" value="NZ_CP012109.1"/>
</dbReference>
<dbReference type="HAMAP" id="MF_01274">
    <property type="entry name" value="Pantothen_kinase_3"/>
    <property type="match status" value="1"/>
</dbReference>
<evidence type="ECO:0000256" key="10">
    <source>
        <dbReference type="ARBA" id="ARBA00022777"/>
    </source>
</evidence>
<keyword evidence="10 16" id="KW-0418">Kinase</keyword>
<feature type="binding site" evidence="16">
    <location>
        <position position="129"/>
    </location>
    <ligand>
        <name>K(+)</name>
        <dbReference type="ChEBI" id="CHEBI:29103"/>
    </ligand>
</feature>
<dbReference type="Gene3D" id="3.30.420.40">
    <property type="match status" value="2"/>
</dbReference>
<protein>
    <recommendedName>
        <fullName evidence="15 16">Type III pantothenate kinase</fullName>
        <ecNumber evidence="6 16">2.7.1.33</ecNumber>
    </recommendedName>
    <alternativeName>
        <fullName evidence="16">PanK-III</fullName>
    </alternativeName>
    <alternativeName>
        <fullName evidence="16">Pantothenic acid kinase</fullName>
    </alternativeName>
</protein>
<comment type="cofactor">
    <cofactor evidence="16">
        <name>NH4(+)</name>
        <dbReference type="ChEBI" id="CHEBI:28938"/>
    </cofactor>
    <cofactor evidence="16">
        <name>K(+)</name>
        <dbReference type="ChEBI" id="CHEBI:29103"/>
    </cofactor>
    <text evidence="16">A monovalent cation. Ammonium or potassium.</text>
</comment>
<evidence type="ECO:0000256" key="14">
    <source>
        <dbReference type="ARBA" id="ARBA00038036"/>
    </source>
</evidence>
<evidence type="ECO:0000256" key="16">
    <source>
        <dbReference type="HAMAP-Rule" id="MF_01274"/>
    </source>
</evidence>
<evidence type="ECO:0000256" key="13">
    <source>
        <dbReference type="ARBA" id="ARBA00022993"/>
    </source>
</evidence>
<comment type="subunit">
    <text evidence="5 16">Homodimer.</text>
</comment>
<comment type="pathway">
    <text evidence="4 16">Cofactor biosynthesis; coenzyme A biosynthesis; CoA from (R)-pantothenate: step 1/5.</text>
</comment>
<dbReference type="InterPro" id="IPR043129">
    <property type="entry name" value="ATPase_NBD"/>
</dbReference>
<dbReference type="eggNOG" id="COG1521">
    <property type="taxonomic scope" value="Bacteria"/>
</dbReference>
<reference evidence="17 18" key="1">
    <citation type="journal article" date="2016" name="PLoS ONE">
        <title>Complete Genome Sequence and Comparative Genomics of a Novel Myxobacterium Myxococcus hansupus.</title>
        <authorList>
            <person name="Sharma G."/>
            <person name="Narwani T."/>
            <person name="Subramanian S."/>
        </authorList>
    </citation>
    <scope>NUCLEOTIDE SEQUENCE [LARGE SCALE GENOMIC DNA]</scope>
    <source>
        <strain evidence="18">mixupus</strain>
    </source>
</reference>
<proteinExistence type="inferred from homology"/>
<dbReference type="SUPFAM" id="SSF53067">
    <property type="entry name" value="Actin-like ATPase domain"/>
    <property type="match status" value="2"/>
</dbReference>
<dbReference type="GO" id="GO:0046872">
    <property type="term" value="F:metal ion binding"/>
    <property type="evidence" value="ECO:0007669"/>
    <property type="project" value="UniProtKB-KW"/>
</dbReference>
<dbReference type="NCBIfam" id="NF009848">
    <property type="entry name" value="PRK13318.1-6"/>
    <property type="match status" value="1"/>
</dbReference>
<evidence type="ECO:0000256" key="4">
    <source>
        <dbReference type="ARBA" id="ARBA00005225"/>
    </source>
</evidence>
<feature type="binding site" evidence="16">
    <location>
        <position position="184"/>
    </location>
    <ligand>
        <name>substrate</name>
    </ligand>
</feature>
<dbReference type="GO" id="GO:0005737">
    <property type="term" value="C:cytoplasm"/>
    <property type="evidence" value="ECO:0007669"/>
    <property type="project" value="UniProtKB-SubCell"/>
</dbReference>
<comment type="catalytic activity">
    <reaction evidence="1 16">
        <text>(R)-pantothenate + ATP = (R)-4'-phosphopantothenate + ADP + H(+)</text>
        <dbReference type="Rhea" id="RHEA:16373"/>
        <dbReference type="ChEBI" id="CHEBI:10986"/>
        <dbReference type="ChEBI" id="CHEBI:15378"/>
        <dbReference type="ChEBI" id="CHEBI:29032"/>
        <dbReference type="ChEBI" id="CHEBI:30616"/>
        <dbReference type="ChEBI" id="CHEBI:456216"/>
        <dbReference type="EC" id="2.7.1.33"/>
    </reaction>
</comment>
<dbReference type="GO" id="GO:0004594">
    <property type="term" value="F:pantothenate kinase activity"/>
    <property type="evidence" value="ECO:0007669"/>
    <property type="project" value="UniProtKB-UniRule"/>
</dbReference>
<comment type="similarity">
    <text evidence="14 16">Belongs to the type III pantothenate kinase family.</text>
</comment>
<dbReference type="CDD" id="cd24015">
    <property type="entry name" value="ASKHA_NBD_PanK-III"/>
    <property type="match status" value="1"/>
</dbReference>
<dbReference type="EMBL" id="CP012109">
    <property type="protein sequence ID" value="AKQ65841.1"/>
    <property type="molecule type" value="Genomic_DNA"/>
</dbReference>
<dbReference type="PANTHER" id="PTHR34265">
    <property type="entry name" value="TYPE III PANTOTHENATE KINASE"/>
    <property type="match status" value="1"/>
</dbReference>
<evidence type="ECO:0000256" key="6">
    <source>
        <dbReference type="ARBA" id="ARBA00012102"/>
    </source>
</evidence>
<feature type="binding site" evidence="16">
    <location>
        <position position="132"/>
    </location>
    <ligand>
        <name>ATP</name>
        <dbReference type="ChEBI" id="CHEBI:30616"/>
    </ligand>
</feature>
<dbReference type="GO" id="GO:0015937">
    <property type="term" value="P:coenzyme A biosynthetic process"/>
    <property type="evidence" value="ECO:0007669"/>
    <property type="project" value="UniProtKB-UniRule"/>
</dbReference>
<dbReference type="OrthoDB" id="9804707at2"/>
<evidence type="ECO:0000256" key="2">
    <source>
        <dbReference type="ARBA" id="ARBA00001958"/>
    </source>
</evidence>
<dbReference type="PANTHER" id="PTHR34265:SF1">
    <property type="entry name" value="TYPE III PANTOTHENATE KINASE"/>
    <property type="match status" value="1"/>
</dbReference>
<gene>
    <name evidence="16" type="primary">coaX</name>
    <name evidence="17" type="ORF">A176_002753</name>
</gene>
<evidence type="ECO:0000256" key="9">
    <source>
        <dbReference type="ARBA" id="ARBA00022741"/>
    </source>
</evidence>
<keyword evidence="16" id="KW-0479">Metal-binding</keyword>
<keyword evidence="11 16" id="KW-0067">ATP-binding</keyword>
<evidence type="ECO:0000256" key="8">
    <source>
        <dbReference type="ARBA" id="ARBA00022679"/>
    </source>
</evidence>
<evidence type="ECO:0000256" key="3">
    <source>
        <dbReference type="ARBA" id="ARBA00004496"/>
    </source>
</evidence>
<comment type="subcellular location">
    <subcellularLocation>
        <location evidence="3 16">Cytoplasm</location>
    </subcellularLocation>
</comment>
<comment type="cofactor">
    <cofactor evidence="2">
        <name>K(+)</name>
        <dbReference type="ChEBI" id="CHEBI:29103"/>
    </cofactor>
</comment>
<evidence type="ECO:0000313" key="18">
    <source>
        <dbReference type="Proteomes" id="UP000009026"/>
    </source>
</evidence>
<keyword evidence="13 16" id="KW-0173">Coenzyme A biosynthesis</keyword>
<name>A0A0H4WQQ3_9BACT</name>
<dbReference type="EC" id="2.7.1.33" evidence="6 16"/>
<dbReference type="PATRIC" id="fig|1297742.4.peg.2779"/>
<evidence type="ECO:0000256" key="7">
    <source>
        <dbReference type="ARBA" id="ARBA00022490"/>
    </source>
</evidence>
<evidence type="ECO:0000313" key="17">
    <source>
        <dbReference type="EMBL" id="AKQ65841.1"/>
    </source>
</evidence>
<keyword evidence="9 16" id="KW-0547">Nucleotide-binding</keyword>
<evidence type="ECO:0000256" key="15">
    <source>
        <dbReference type="ARBA" id="ARBA00040883"/>
    </source>
</evidence>
<evidence type="ECO:0000256" key="11">
    <source>
        <dbReference type="ARBA" id="ARBA00022840"/>
    </source>
</evidence>
<dbReference type="NCBIfam" id="NF009855">
    <property type="entry name" value="PRK13321.1"/>
    <property type="match status" value="1"/>
</dbReference>
<keyword evidence="18" id="KW-1185">Reference proteome</keyword>
<sequence length="256" mass="27956">MLLAIDVGNTNTVLGVFEGRRLLDHWRVETSTRRTSDEYGILVRQLFTHRGIDPTKVTAVAVSSVVPPLQSNLEKMSERYFRLRPMFVGPGVKTGMPILYDNPREVGADRIVNAVSAYEKHHTGVLVVDFGTATTFDAVSPKGEYLGGCICPGINISMEALFQNASKLPRVEFARPPHVIGRNTVHSMQSGLVYGYVGMVDGICARMQAELGFPVKIVATGGLASLVASESKAIHQVDEFLTLEGLRIIYGRNHAS</sequence>
<evidence type="ECO:0000256" key="5">
    <source>
        <dbReference type="ARBA" id="ARBA00011738"/>
    </source>
</evidence>
<evidence type="ECO:0000256" key="1">
    <source>
        <dbReference type="ARBA" id="ARBA00001206"/>
    </source>
</evidence>
<accession>A0A0H4WQQ3</accession>
<dbReference type="KEGG" id="mym:A176_002753"/>
<feature type="binding site" evidence="16">
    <location>
        <begin position="107"/>
        <end position="110"/>
    </location>
    <ligand>
        <name>substrate</name>
    </ligand>
</feature>
<keyword evidence="8 16" id="KW-0808">Transferase</keyword>
<dbReference type="NCBIfam" id="TIGR00671">
    <property type="entry name" value="baf"/>
    <property type="match status" value="1"/>
</dbReference>
<dbReference type="InterPro" id="IPR004619">
    <property type="entry name" value="Type_III_PanK"/>
</dbReference>